<keyword evidence="3 7" id="KW-1133">Transmembrane helix</keyword>
<evidence type="ECO:0000313" key="9">
    <source>
        <dbReference type="Proteomes" id="UP000019375"/>
    </source>
</evidence>
<dbReference type="GO" id="GO:0000422">
    <property type="term" value="P:autophagy of mitochondrion"/>
    <property type="evidence" value="ECO:0007669"/>
    <property type="project" value="TreeGrafter"/>
</dbReference>
<evidence type="ECO:0000256" key="4">
    <source>
        <dbReference type="ARBA" id="ARBA00023136"/>
    </source>
</evidence>
<keyword evidence="4 7" id="KW-0472">Membrane</keyword>
<dbReference type="PANTHER" id="PTHR37278">
    <property type="entry name" value="AUTOPHAGY-RELATED PROTEIN 33-RELATED"/>
    <property type="match status" value="1"/>
</dbReference>
<organism evidence="8 9">
    <name type="scientific">Zygosaccharomyces bailii (strain CLIB 213 / ATCC 58445 / CBS 680 / BCRC 21525 / NBRC 1098 / NCYC 1416 / NRRL Y-2227)</name>
    <dbReference type="NCBI Taxonomy" id="1333698"/>
    <lineage>
        <taxon>Eukaryota</taxon>
        <taxon>Fungi</taxon>
        <taxon>Dikarya</taxon>
        <taxon>Ascomycota</taxon>
        <taxon>Saccharomycotina</taxon>
        <taxon>Saccharomycetes</taxon>
        <taxon>Saccharomycetales</taxon>
        <taxon>Saccharomycetaceae</taxon>
        <taxon>Zygosaccharomyces</taxon>
    </lineage>
</organism>
<feature type="transmembrane region" description="Helical" evidence="7">
    <location>
        <begin position="79"/>
        <end position="98"/>
    </location>
</feature>
<keyword evidence="2 7" id="KW-0812">Transmembrane</keyword>
<gene>
    <name evidence="8" type="ORF">BN860_15632g</name>
</gene>
<evidence type="ECO:0000256" key="6">
    <source>
        <dbReference type="SAM" id="MobiDB-lite"/>
    </source>
</evidence>
<feature type="transmembrane region" description="Helical" evidence="7">
    <location>
        <begin position="53"/>
        <end position="73"/>
    </location>
</feature>
<evidence type="ECO:0000256" key="1">
    <source>
        <dbReference type="ARBA" id="ARBA00004141"/>
    </source>
</evidence>
<accession>A0A8J2T611</accession>
<comment type="similarity">
    <text evidence="5">Belongs to the ATG33 family.</text>
</comment>
<proteinExistence type="inferred from homology"/>
<dbReference type="GO" id="GO:0005741">
    <property type="term" value="C:mitochondrial outer membrane"/>
    <property type="evidence" value="ECO:0007669"/>
    <property type="project" value="TreeGrafter"/>
</dbReference>
<evidence type="ECO:0000256" key="2">
    <source>
        <dbReference type="ARBA" id="ARBA00022692"/>
    </source>
</evidence>
<dbReference type="Proteomes" id="UP000019375">
    <property type="component" value="Unassembled WGS sequence"/>
</dbReference>
<evidence type="ECO:0000256" key="5">
    <source>
        <dbReference type="ARBA" id="ARBA00038013"/>
    </source>
</evidence>
<name>A0A8J2T611_ZYGB2</name>
<feature type="transmembrane region" description="Helical" evidence="7">
    <location>
        <begin position="177"/>
        <end position="200"/>
    </location>
</feature>
<reference evidence="9" key="1">
    <citation type="journal article" date="2013" name="Genome Announc.">
        <title>Genome sequence of the food spoilage yeast Zygosaccharomyces bailii CLIB 213(T).</title>
        <authorList>
            <person name="Galeote V."/>
            <person name="Bigey F."/>
            <person name="Devillers H."/>
            <person name="Neuveglise C."/>
            <person name="Dequin S."/>
        </authorList>
    </citation>
    <scope>NUCLEOTIDE SEQUENCE [LARGE SCALE GENOMIC DNA]</scope>
    <source>
        <strain evidence="9">CLIB 213 / ATCC 58445 / CBS 680 / CCRC 21525 / NBRC 1098 / NCYC 1416 / NRRL Y-2227</strain>
    </source>
</reference>
<dbReference type="PANTHER" id="PTHR37278:SF1">
    <property type="entry name" value="AUTOPHAGY-RELATED PROTEIN 33-RELATED"/>
    <property type="match status" value="1"/>
</dbReference>
<dbReference type="InterPro" id="IPR051668">
    <property type="entry name" value="ATG33"/>
</dbReference>
<feature type="region of interest" description="Disordered" evidence="6">
    <location>
        <begin position="107"/>
        <end position="126"/>
    </location>
</feature>
<dbReference type="EMBL" id="HG316454">
    <property type="protein sequence ID" value="CDF87839.1"/>
    <property type="molecule type" value="Genomic_DNA"/>
</dbReference>
<comment type="subcellular location">
    <subcellularLocation>
        <location evidence="1">Membrane</location>
        <topology evidence="1">Multi-pass membrane protein</topology>
    </subcellularLocation>
</comment>
<protein>
    <submittedName>
        <fullName evidence="8">BN860_15632g1_1</fullName>
    </submittedName>
</protein>
<dbReference type="AlphaFoldDB" id="A0A8J2T611"/>
<evidence type="ECO:0000256" key="3">
    <source>
        <dbReference type="ARBA" id="ARBA00022989"/>
    </source>
</evidence>
<feature type="compositionally biased region" description="Polar residues" evidence="6">
    <location>
        <begin position="117"/>
        <end position="126"/>
    </location>
</feature>
<sequence>MSVCLGITKGIAVSSLGLYAGILTTSTILTYASPVDVITEHLRAAVCKVGEAASVLGALSTGFFALSFFGAPPHLRHPYLIYSALVAPASALYLWGISRCSHKCHAKKQSQEKTPKGESQNSTPTLSDSVVDLGAEKLPQGHPAVKEGSKCPLGNAAVTNNPAETDRARTPGCKNKIVTHLAIVTGFAVIGFVQSVIGVYGEPV</sequence>
<dbReference type="OrthoDB" id="5336366at2759"/>
<evidence type="ECO:0000256" key="7">
    <source>
        <dbReference type="SAM" id="Phobius"/>
    </source>
</evidence>
<feature type="transmembrane region" description="Helical" evidence="7">
    <location>
        <begin position="12"/>
        <end position="32"/>
    </location>
</feature>
<evidence type="ECO:0000313" key="8">
    <source>
        <dbReference type="EMBL" id="CDF87839.1"/>
    </source>
</evidence>
<dbReference type="GO" id="GO:0016236">
    <property type="term" value="P:macroautophagy"/>
    <property type="evidence" value="ECO:0007669"/>
    <property type="project" value="TreeGrafter"/>
</dbReference>
<keyword evidence="9" id="KW-1185">Reference proteome</keyword>